<accession>W5S4X7</accession>
<dbReference type="GeneID" id="18266279"/>
<dbReference type="RefSeq" id="YP_009001153.1">
    <property type="nucleotide sequence ID" value="NC_023423.1"/>
</dbReference>
<organism evidence="1 2">
    <name type="scientific">Pithovirus sibericum</name>
    <dbReference type="NCBI Taxonomy" id="1450746"/>
    <lineage>
        <taxon>Viruses</taxon>
        <taxon>Pithoviruses</taxon>
        <taxon>Orthopithovirinae</taxon>
        <taxon>Alphapithovirus</taxon>
        <taxon>Alphapithovirus sibericum</taxon>
    </lineage>
</organism>
<dbReference type="EMBL" id="KF740664">
    <property type="protein sequence ID" value="AHH01818.1"/>
    <property type="molecule type" value="Genomic_DNA"/>
</dbReference>
<dbReference type="KEGG" id="vg:18266279"/>
<reference evidence="1 2" key="1">
    <citation type="journal article" date="2014" name="Proc. Natl. Acad. Sci. U.S.A.">
        <title>Thirty-thousand-year-old distant relative of giant icosahedral DNA viruses with a pandoravirus morphology.</title>
        <authorList>
            <person name="Legendre M."/>
            <person name="Bartoli J."/>
            <person name="Shmakova L."/>
            <person name="Jeudy S."/>
            <person name="Labadie K."/>
            <person name="Adrait A."/>
            <person name="Lescot M."/>
            <person name="Poirot O."/>
            <person name="Bertaux L."/>
            <person name="Bruley C."/>
            <person name="Coute Y."/>
            <person name="Rivkina E."/>
            <person name="Abergel C."/>
            <person name="Claverie J.M."/>
        </authorList>
    </citation>
    <scope>NUCLEOTIDE SEQUENCE [LARGE SCALE GENOMIC DNA]</scope>
    <source>
        <strain evidence="1">P1084-T</strain>
    </source>
</reference>
<protein>
    <submittedName>
        <fullName evidence="1">Uncharacterized protein</fullName>
    </submittedName>
</protein>
<sequence length="98" mass="11719">MEGEWTVDKPFIIMTSERPLSKEERETRDKTMKQMKIVPFYTSLPETNLRPKRTEPQIIDPLESYLKSDEMKMRKEAYSTDYSIFDREINVPFDGSYN</sequence>
<gene>
    <name evidence="1" type="ORF">pv_251</name>
</gene>
<evidence type="ECO:0000313" key="1">
    <source>
        <dbReference type="EMBL" id="AHH01818.1"/>
    </source>
</evidence>
<proteinExistence type="predicted"/>
<evidence type="ECO:0000313" key="2">
    <source>
        <dbReference type="Proteomes" id="UP000202176"/>
    </source>
</evidence>
<keyword evidence="2" id="KW-1185">Reference proteome</keyword>
<name>W5S4X7_9VIRU</name>
<dbReference type="Proteomes" id="UP000202176">
    <property type="component" value="Segment"/>
</dbReference>